<protein>
    <submittedName>
        <fullName evidence="4">GNAT family N-acetyltransferase</fullName>
    </submittedName>
</protein>
<dbReference type="Gene3D" id="3.40.630.30">
    <property type="match status" value="1"/>
</dbReference>
<feature type="domain" description="N-acetyltransferase" evidence="3">
    <location>
        <begin position="3"/>
        <end position="150"/>
    </location>
</feature>
<organism evidence="4 5">
    <name type="scientific">Undibacterium parvum</name>
    <dbReference type="NCBI Taxonomy" id="401471"/>
    <lineage>
        <taxon>Bacteria</taxon>
        <taxon>Pseudomonadati</taxon>
        <taxon>Pseudomonadota</taxon>
        <taxon>Betaproteobacteria</taxon>
        <taxon>Burkholderiales</taxon>
        <taxon>Oxalobacteraceae</taxon>
        <taxon>Undibacterium</taxon>
    </lineage>
</organism>
<accession>A0A3Q9BU31</accession>
<dbReference type="PANTHER" id="PTHR43877">
    <property type="entry name" value="AMINOALKYLPHOSPHONATE N-ACETYLTRANSFERASE-RELATED-RELATED"/>
    <property type="match status" value="1"/>
</dbReference>
<dbReference type="OrthoDB" id="9803233at2"/>
<evidence type="ECO:0000313" key="4">
    <source>
        <dbReference type="EMBL" id="AZP14479.1"/>
    </source>
</evidence>
<dbReference type="AlphaFoldDB" id="A0A3Q9BU31"/>
<keyword evidence="2" id="KW-0012">Acyltransferase</keyword>
<evidence type="ECO:0000256" key="2">
    <source>
        <dbReference type="ARBA" id="ARBA00023315"/>
    </source>
</evidence>
<dbReference type="Pfam" id="PF00583">
    <property type="entry name" value="Acetyltransf_1"/>
    <property type="match status" value="1"/>
</dbReference>
<reference evidence="4 5" key="1">
    <citation type="journal article" date="2011" name="Int. J. Syst. Evol. Microbiol.">
        <title>Description of Undibacterium oligocarboniphilum sp. nov., isolated from purified water, and Undibacterium pigrum strain CCUG 49012 as the type strain of Undibacterium parvum sp. nov., and emended descriptions of the genus Undibacterium and the species Undibacterium pigrum.</title>
        <authorList>
            <person name="Eder W."/>
            <person name="Wanner G."/>
            <person name="Ludwig W."/>
            <person name="Busse H.J."/>
            <person name="Ziemke-Kageler F."/>
            <person name="Lang E."/>
        </authorList>
    </citation>
    <scope>NUCLEOTIDE SEQUENCE [LARGE SCALE GENOMIC DNA]</scope>
    <source>
        <strain evidence="4 5">DSM 23061</strain>
    </source>
</reference>
<dbReference type="InterPro" id="IPR000182">
    <property type="entry name" value="GNAT_dom"/>
</dbReference>
<evidence type="ECO:0000313" key="5">
    <source>
        <dbReference type="Proteomes" id="UP000275663"/>
    </source>
</evidence>
<dbReference type="SUPFAM" id="SSF55729">
    <property type="entry name" value="Acyl-CoA N-acyltransferases (Nat)"/>
    <property type="match status" value="1"/>
</dbReference>
<dbReference type="CDD" id="cd04301">
    <property type="entry name" value="NAT_SF"/>
    <property type="match status" value="1"/>
</dbReference>
<dbReference type="InterPro" id="IPR050832">
    <property type="entry name" value="Bact_Acetyltransf"/>
</dbReference>
<dbReference type="GO" id="GO:0016747">
    <property type="term" value="F:acyltransferase activity, transferring groups other than amino-acyl groups"/>
    <property type="evidence" value="ECO:0007669"/>
    <property type="project" value="InterPro"/>
</dbReference>
<evidence type="ECO:0000256" key="1">
    <source>
        <dbReference type="ARBA" id="ARBA00022679"/>
    </source>
</evidence>
<dbReference type="KEGG" id="upv:EJN92_08025"/>
<dbReference type="InterPro" id="IPR016181">
    <property type="entry name" value="Acyl_CoA_acyltransferase"/>
</dbReference>
<keyword evidence="1 4" id="KW-0808">Transferase</keyword>
<name>A0A3Q9BU31_9BURK</name>
<dbReference type="Proteomes" id="UP000275663">
    <property type="component" value="Chromosome"/>
</dbReference>
<dbReference type="PROSITE" id="PS51186">
    <property type="entry name" value="GNAT"/>
    <property type="match status" value="1"/>
</dbReference>
<sequence>MSIAFESTDQADVMALIAALDAYQHTLYPPASVYALDLASVAQDQLLLAVARDAQGVALGCGALVLTASYAELKRMYVLPDQRGRGIAKGILAHLENAAKKSDCALMMLETGTLQPQAQRLYAQAGYLVCAAFGTYPEDEFSVFMQKQLAAAS</sequence>
<keyword evidence="5" id="KW-1185">Reference proteome</keyword>
<dbReference type="EMBL" id="CP034464">
    <property type="protein sequence ID" value="AZP14479.1"/>
    <property type="molecule type" value="Genomic_DNA"/>
</dbReference>
<gene>
    <name evidence="4" type="ORF">EJN92_08025</name>
</gene>
<dbReference type="PANTHER" id="PTHR43877:SF2">
    <property type="entry name" value="AMINOALKYLPHOSPHONATE N-ACETYLTRANSFERASE-RELATED"/>
    <property type="match status" value="1"/>
</dbReference>
<proteinExistence type="predicted"/>
<evidence type="ECO:0000259" key="3">
    <source>
        <dbReference type="PROSITE" id="PS51186"/>
    </source>
</evidence>